<feature type="transmembrane region" description="Helical" evidence="6">
    <location>
        <begin position="200"/>
        <end position="224"/>
    </location>
</feature>
<sequence length="383" mass="39495">MPSLSRAGAFILLAVSSLTIMVGCVIVPGLPAIARELGVPRAAAWLVTVPSLGVVLFGPLVARMSERLGLYRTLCLGLFTYGLLGAGGMFLHGAVPIFADRLLLGGATAAVMASGTGLISQFYEGPARLAMIARQGMAIELGGVLFLSAAGLLASWAWQAPFSLYLLSWLLLALVLGLIRDPGKPVSASDATVQRGITPALQVVYLAAVGAMVVFFSAIIALPLSLHAMGLGETAIGNFLSGVSLVAVLAAALMPRVTARLGEHGTLALAFSAFAVAHGLFAWAPSLPCFLVGGLCLGAGFGWSVPLLNHMTVERSAPALRGRHLAFLSMALFLGQFLSAFLDLLPGHDDSLYLAAAVLAAALASGMALAHRRSAATTLLNEN</sequence>
<dbReference type="Proteomes" id="UP000509568">
    <property type="component" value="Chromosome"/>
</dbReference>
<feature type="transmembrane region" description="Helical" evidence="6">
    <location>
        <begin position="101"/>
        <end position="123"/>
    </location>
</feature>
<dbReference type="PROSITE" id="PS51257">
    <property type="entry name" value="PROKAR_LIPOPROTEIN"/>
    <property type="match status" value="1"/>
</dbReference>
<dbReference type="PANTHER" id="PTHR43124">
    <property type="entry name" value="PURINE EFFLUX PUMP PBUE"/>
    <property type="match status" value="1"/>
</dbReference>
<dbReference type="KEGG" id="pez:HWQ56_14870"/>
<protein>
    <submittedName>
        <fullName evidence="8">MFS transporter</fullName>
    </submittedName>
</protein>
<evidence type="ECO:0000256" key="1">
    <source>
        <dbReference type="ARBA" id="ARBA00004651"/>
    </source>
</evidence>
<feature type="transmembrane region" description="Helical" evidence="6">
    <location>
        <begin position="135"/>
        <end position="156"/>
    </location>
</feature>
<gene>
    <name evidence="8" type="ORF">HWQ56_14870</name>
</gene>
<reference evidence="8 9" key="1">
    <citation type="submission" date="2020-06" db="EMBL/GenBank/DDBJ databases">
        <title>Pseudomonas eucalypticola sp. nov., an endophyte of Eucalyptus dunnii leaves with biocontrol ability of eucalyptus leaf blight.</title>
        <authorList>
            <person name="Liu Y."/>
            <person name="Song Z."/>
            <person name="Zeng H."/>
            <person name="Lu M."/>
            <person name="Wang X."/>
            <person name="Lian X."/>
            <person name="Zhang Q."/>
        </authorList>
    </citation>
    <scope>NUCLEOTIDE SEQUENCE [LARGE SCALE GENOMIC DNA]</scope>
    <source>
        <strain evidence="8 9">NP-1</strain>
    </source>
</reference>
<keyword evidence="2" id="KW-1003">Cell membrane</keyword>
<feature type="transmembrane region" description="Helical" evidence="6">
    <location>
        <begin position="290"/>
        <end position="313"/>
    </location>
</feature>
<dbReference type="EMBL" id="CP056030">
    <property type="protein sequence ID" value="QKZ04999.1"/>
    <property type="molecule type" value="Genomic_DNA"/>
</dbReference>
<evidence type="ECO:0000256" key="5">
    <source>
        <dbReference type="ARBA" id="ARBA00023136"/>
    </source>
</evidence>
<proteinExistence type="predicted"/>
<dbReference type="PANTHER" id="PTHR43124:SF3">
    <property type="entry name" value="CHLORAMPHENICOL EFFLUX PUMP RV0191"/>
    <property type="match status" value="1"/>
</dbReference>
<dbReference type="AlphaFoldDB" id="A0A7D5D719"/>
<feature type="domain" description="Major facilitator superfamily (MFS) profile" evidence="7">
    <location>
        <begin position="3"/>
        <end position="374"/>
    </location>
</feature>
<dbReference type="GO" id="GO:0022857">
    <property type="term" value="F:transmembrane transporter activity"/>
    <property type="evidence" value="ECO:0007669"/>
    <property type="project" value="InterPro"/>
</dbReference>
<feature type="transmembrane region" description="Helical" evidence="6">
    <location>
        <begin position="162"/>
        <end position="179"/>
    </location>
</feature>
<keyword evidence="4 6" id="KW-1133">Transmembrane helix</keyword>
<evidence type="ECO:0000259" key="7">
    <source>
        <dbReference type="PROSITE" id="PS50850"/>
    </source>
</evidence>
<name>A0A7D5D719_9PSED</name>
<dbReference type="GO" id="GO:0005886">
    <property type="term" value="C:plasma membrane"/>
    <property type="evidence" value="ECO:0007669"/>
    <property type="project" value="UniProtKB-SubCell"/>
</dbReference>
<keyword evidence="5 6" id="KW-0472">Membrane</keyword>
<keyword evidence="3 6" id="KW-0812">Transmembrane</keyword>
<evidence type="ECO:0000256" key="4">
    <source>
        <dbReference type="ARBA" id="ARBA00022989"/>
    </source>
</evidence>
<feature type="transmembrane region" description="Helical" evidence="6">
    <location>
        <begin position="266"/>
        <end position="284"/>
    </location>
</feature>
<evidence type="ECO:0000256" key="6">
    <source>
        <dbReference type="SAM" id="Phobius"/>
    </source>
</evidence>
<dbReference type="InterPro" id="IPR050189">
    <property type="entry name" value="MFS_Efflux_Transporters"/>
</dbReference>
<dbReference type="RefSeq" id="WP_176570993.1">
    <property type="nucleotide sequence ID" value="NZ_CP056030.1"/>
</dbReference>
<dbReference type="InterPro" id="IPR036259">
    <property type="entry name" value="MFS_trans_sf"/>
</dbReference>
<evidence type="ECO:0000313" key="8">
    <source>
        <dbReference type="EMBL" id="QKZ04999.1"/>
    </source>
</evidence>
<dbReference type="CDD" id="cd17473">
    <property type="entry name" value="MFS_arabinose_efflux_permease_like"/>
    <property type="match status" value="1"/>
</dbReference>
<accession>A0A7D5D719</accession>
<dbReference type="InterPro" id="IPR020846">
    <property type="entry name" value="MFS_dom"/>
</dbReference>
<dbReference type="PROSITE" id="PS50850">
    <property type="entry name" value="MFS"/>
    <property type="match status" value="1"/>
</dbReference>
<feature type="transmembrane region" description="Helical" evidence="6">
    <location>
        <begin position="74"/>
        <end position="95"/>
    </location>
</feature>
<evidence type="ECO:0000313" key="9">
    <source>
        <dbReference type="Proteomes" id="UP000509568"/>
    </source>
</evidence>
<comment type="subcellular location">
    <subcellularLocation>
        <location evidence="1">Cell membrane</location>
        <topology evidence="1">Multi-pass membrane protein</topology>
    </subcellularLocation>
</comment>
<feature type="transmembrane region" description="Helical" evidence="6">
    <location>
        <begin position="7"/>
        <end position="30"/>
    </location>
</feature>
<keyword evidence="9" id="KW-1185">Reference proteome</keyword>
<feature type="transmembrane region" description="Helical" evidence="6">
    <location>
        <begin position="351"/>
        <end position="370"/>
    </location>
</feature>
<dbReference type="Gene3D" id="1.20.1250.20">
    <property type="entry name" value="MFS general substrate transporter like domains"/>
    <property type="match status" value="1"/>
</dbReference>
<dbReference type="InterPro" id="IPR011701">
    <property type="entry name" value="MFS"/>
</dbReference>
<dbReference type="Pfam" id="PF07690">
    <property type="entry name" value="MFS_1"/>
    <property type="match status" value="1"/>
</dbReference>
<evidence type="ECO:0000256" key="3">
    <source>
        <dbReference type="ARBA" id="ARBA00022692"/>
    </source>
</evidence>
<feature type="transmembrane region" description="Helical" evidence="6">
    <location>
        <begin position="42"/>
        <end position="62"/>
    </location>
</feature>
<organism evidence="8 9">
    <name type="scientific">Pseudomonas eucalypticola</name>
    <dbReference type="NCBI Taxonomy" id="2599595"/>
    <lineage>
        <taxon>Bacteria</taxon>
        <taxon>Pseudomonadati</taxon>
        <taxon>Pseudomonadota</taxon>
        <taxon>Gammaproteobacteria</taxon>
        <taxon>Pseudomonadales</taxon>
        <taxon>Pseudomonadaceae</taxon>
        <taxon>Pseudomonas</taxon>
    </lineage>
</organism>
<evidence type="ECO:0000256" key="2">
    <source>
        <dbReference type="ARBA" id="ARBA00022475"/>
    </source>
</evidence>
<feature type="transmembrane region" description="Helical" evidence="6">
    <location>
        <begin position="236"/>
        <end position="254"/>
    </location>
</feature>
<feature type="transmembrane region" description="Helical" evidence="6">
    <location>
        <begin position="325"/>
        <end position="345"/>
    </location>
</feature>
<dbReference type="SUPFAM" id="SSF103473">
    <property type="entry name" value="MFS general substrate transporter"/>
    <property type="match status" value="1"/>
</dbReference>